<proteinExistence type="predicted"/>
<comment type="caution">
    <text evidence="1">The sequence shown here is derived from an EMBL/GenBank/DDBJ whole genome shotgun (WGS) entry which is preliminary data.</text>
</comment>
<name>A0ACB8SYY1_9AGAM</name>
<organism evidence="1 2">
    <name type="scientific">Artomyces pyxidatus</name>
    <dbReference type="NCBI Taxonomy" id="48021"/>
    <lineage>
        <taxon>Eukaryota</taxon>
        <taxon>Fungi</taxon>
        <taxon>Dikarya</taxon>
        <taxon>Basidiomycota</taxon>
        <taxon>Agaricomycotina</taxon>
        <taxon>Agaricomycetes</taxon>
        <taxon>Russulales</taxon>
        <taxon>Auriscalpiaceae</taxon>
        <taxon>Artomyces</taxon>
    </lineage>
</organism>
<reference evidence="1" key="1">
    <citation type="submission" date="2021-03" db="EMBL/GenBank/DDBJ databases">
        <authorList>
            <consortium name="DOE Joint Genome Institute"/>
            <person name="Ahrendt S."/>
            <person name="Looney B.P."/>
            <person name="Miyauchi S."/>
            <person name="Morin E."/>
            <person name="Drula E."/>
            <person name="Courty P.E."/>
            <person name="Chicoki N."/>
            <person name="Fauchery L."/>
            <person name="Kohler A."/>
            <person name="Kuo A."/>
            <person name="Labutti K."/>
            <person name="Pangilinan J."/>
            <person name="Lipzen A."/>
            <person name="Riley R."/>
            <person name="Andreopoulos W."/>
            <person name="He G."/>
            <person name="Johnson J."/>
            <person name="Barry K.W."/>
            <person name="Grigoriev I.V."/>
            <person name="Nagy L."/>
            <person name="Hibbett D."/>
            <person name="Henrissat B."/>
            <person name="Matheny P.B."/>
            <person name="Labbe J."/>
            <person name="Martin F."/>
        </authorList>
    </citation>
    <scope>NUCLEOTIDE SEQUENCE</scope>
    <source>
        <strain evidence="1">HHB10654</strain>
    </source>
</reference>
<keyword evidence="2" id="KW-1185">Reference proteome</keyword>
<sequence length="140" mass="15867">MIMCERPMLVCPQNIPSRCAEFIVKELRSLYDEQFFPLHNCHSSEPEDFEGSPATLSNTLQIYPILSRVNHSCVPNAVYRWDLDHFSGEVRATRPINEDEEVTASQTPLSEVSIEDPAEQLDGDMGMSADGFGEGFRRDR</sequence>
<dbReference type="Proteomes" id="UP000814140">
    <property type="component" value="Unassembled WGS sequence"/>
</dbReference>
<evidence type="ECO:0000313" key="2">
    <source>
        <dbReference type="Proteomes" id="UP000814140"/>
    </source>
</evidence>
<dbReference type="EMBL" id="MU277212">
    <property type="protein sequence ID" value="KAI0061397.1"/>
    <property type="molecule type" value="Genomic_DNA"/>
</dbReference>
<evidence type="ECO:0000313" key="1">
    <source>
        <dbReference type="EMBL" id="KAI0061397.1"/>
    </source>
</evidence>
<accession>A0ACB8SYY1</accession>
<reference evidence="1" key="2">
    <citation type="journal article" date="2022" name="New Phytol.">
        <title>Evolutionary transition to the ectomycorrhizal habit in the genomes of a hyperdiverse lineage of mushroom-forming fungi.</title>
        <authorList>
            <person name="Looney B."/>
            <person name="Miyauchi S."/>
            <person name="Morin E."/>
            <person name="Drula E."/>
            <person name="Courty P.E."/>
            <person name="Kohler A."/>
            <person name="Kuo A."/>
            <person name="LaButti K."/>
            <person name="Pangilinan J."/>
            <person name="Lipzen A."/>
            <person name="Riley R."/>
            <person name="Andreopoulos W."/>
            <person name="He G."/>
            <person name="Johnson J."/>
            <person name="Nolan M."/>
            <person name="Tritt A."/>
            <person name="Barry K.W."/>
            <person name="Grigoriev I.V."/>
            <person name="Nagy L.G."/>
            <person name="Hibbett D."/>
            <person name="Henrissat B."/>
            <person name="Matheny P.B."/>
            <person name="Labbe J."/>
            <person name="Martin F.M."/>
        </authorList>
    </citation>
    <scope>NUCLEOTIDE SEQUENCE</scope>
    <source>
        <strain evidence="1">HHB10654</strain>
    </source>
</reference>
<protein>
    <submittedName>
        <fullName evidence="1">Uncharacterized protein</fullName>
    </submittedName>
</protein>
<gene>
    <name evidence="1" type="ORF">BV25DRAFT_1838919</name>
</gene>